<dbReference type="Proteomes" id="UP000000420">
    <property type="component" value="Chromosome"/>
</dbReference>
<evidence type="ECO:0000256" key="6">
    <source>
        <dbReference type="SAM" id="Phobius"/>
    </source>
</evidence>
<evidence type="ECO:0000256" key="2">
    <source>
        <dbReference type="ARBA" id="ARBA00022475"/>
    </source>
</evidence>
<dbReference type="HOGENOM" id="CLU_1718860_0_0_6"/>
<keyword evidence="2" id="KW-1003">Cell membrane</keyword>
<keyword evidence="3 6" id="KW-0812">Transmembrane</keyword>
<dbReference type="KEGG" id="xcb:XC_2306"/>
<evidence type="ECO:0000256" key="1">
    <source>
        <dbReference type="ARBA" id="ARBA00004651"/>
    </source>
</evidence>
<evidence type="ECO:0000259" key="7">
    <source>
        <dbReference type="SMART" id="SM01049"/>
    </source>
</evidence>
<dbReference type="InterPro" id="IPR033480">
    <property type="entry name" value="sCache_2"/>
</dbReference>
<evidence type="ECO:0000256" key="4">
    <source>
        <dbReference type="ARBA" id="ARBA00022989"/>
    </source>
</evidence>
<keyword evidence="4 6" id="KW-1133">Transmembrane helix</keyword>
<evidence type="ECO:0000313" key="8">
    <source>
        <dbReference type="EMBL" id="AAY49360.1"/>
    </source>
</evidence>
<comment type="subcellular location">
    <subcellularLocation>
        <location evidence="1">Cell membrane</location>
        <topology evidence="1">Multi-pass membrane protein</topology>
    </subcellularLocation>
</comment>
<accession>A0A0H2X9N6</accession>
<organism evidence="8 9">
    <name type="scientific">Xanthomonas campestris pv. campestris (strain 8004)</name>
    <dbReference type="NCBI Taxonomy" id="314565"/>
    <lineage>
        <taxon>Bacteria</taxon>
        <taxon>Pseudomonadati</taxon>
        <taxon>Pseudomonadota</taxon>
        <taxon>Gammaproteobacteria</taxon>
        <taxon>Lysobacterales</taxon>
        <taxon>Lysobacteraceae</taxon>
        <taxon>Xanthomonas</taxon>
    </lineage>
</organism>
<proteinExistence type="predicted"/>
<protein>
    <submittedName>
        <fullName evidence="8">Chemotaxis protein</fullName>
    </submittedName>
</protein>
<dbReference type="SMART" id="SM01049">
    <property type="entry name" value="Cache_2"/>
    <property type="match status" value="1"/>
</dbReference>
<evidence type="ECO:0000256" key="3">
    <source>
        <dbReference type="ARBA" id="ARBA00022692"/>
    </source>
</evidence>
<dbReference type="GO" id="GO:0005886">
    <property type="term" value="C:plasma membrane"/>
    <property type="evidence" value="ECO:0007669"/>
    <property type="project" value="UniProtKB-SubCell"/>
</dbReference>
<reference evidence="8 9" key="1">
    <citation type="journal article" date="2005" name="Genome Res.">
        <title>Comparative and functional genomic analyses of the pathogenicity of phytopathogen Xanthomonas campestris pv. campestris.</title>
        <authorList>
            <person name="Qian W."/>
            <person name="Jia Y."/>
            <person name="Ren S.X."/>
            <person name="He Y.Q."/>
            <person name="Feng J.X."/>
            <person name="Lu L.F."/>
            <person name="Sun Q."/>
            <person name="Ying G."/>
            <person name="Tang D.J."/>
            <person name="Tang H."/>
            <person name="Wu W."/>
            <person name="Hao P."/>
            <person name="Wang L."/>
            <person name="Jiang B.L."/>
            <person name="Zeng S."/>
            <person name="Gu W.Y."/>
            <person name="Lu G."/>
            <person name="Rong L."/>
            <person name="Tian Y."/>
            <person name="Yao Z."/>
            <person name="Fu G."/>
            <person name="Chen B."/>
            <person name="Fang R."/>
            <person name="Qiang B."/>
            <person name="Chen Z."/>
            <person name="Zhao G.P."/>
            <person name="Tang J.L."/>
            <person name="He C."/>
        </authorList>
    </citation>
    <scope>NUCLEOTIDE SEQUENCE [LARGE SCALE GENOMIC DNA]</scope>
    <source>
        <strain evidence="8 9">8004</strain>
    </source>
</reference>
<dbReference type="AlphaFoldDB" id="A0A0H2X9N6"/>
<feature type="transmembrane region" description="Helical" evidence="6">
    <location>
        <begin position="20"/>
        <end position="41"/>
    </location>
</feature>
<sequence length="164" mass="17833">MTFKTTIAKTLANVPLKRKFLAQTALVALGIIALAVIAARMQYVDLTDTRRDGLKSQIEMAMAVVNGYQERAEKGEMDVDTAKSRALATLSTMRARGGVDYIYVTDQAPVMLMHPTRPDLNGKPLNDVLSPDGKRIFPAFVTAAQAGGGYVDYTWAKPGEKDPV</sequence>
<keyword evidence="5 6" id="KW-0472">Membrane</keyword>
<evidence type="ECO:0000313" key="9">
    <source>
        <dbReference type="Proteomes" id="UP000000420"/>
    </source>
</evidence>
<gene>
    <name evidence="8" type="ordered locus">XC_2306</name>
</gene>
<dbReference type="Pfam" id="PF17200">
    <property type="entry name" value="sCache_2"/>
    <property type="match status" value="1"/>
</dbReference>
<dbReference type="EMBL" id="CP000050">
    <property type="protein sequence ID" value="AAY49360.1"/>
    <property type="molecule type" value="Genomic_DNA"/>
</dbReference>
<evidence type="ECO:0000256" key="5">
    <source>
        <dbReference type="ARBA" id="ARBA00023136"/>
    </source>
</evidence>
<name>A0A0H2X9N6_XANC8</name>
<dbReference type="Gene3D" id="3.30.450.20">
    <property type="entry name" value="PAS domain"/>
    <property type="match status" value="1"/>
</dbReference>
<feature type="domain" description="Single Cache" evidence="7">
    <location>
        <begin position="43"/>
        <end position="138"/>
    </location>
</feature>